<evidence type="ECO:0000256" key="6">
    <source>
        <dbReference type="ARBA" id="ARBA00022989"/>
    </source>
</evidence>
<comment type="similarity">
    <text evidence="2 9">Belongs to the mitochondrial carrier (TC 2.A.29) family.</text>
</comment>
<dbReference type="SUPFAM" id="SSF103506">
    <property type="entry name" value="Mitochondrial carrier"/>
    <property type="match status" value="1"/>
</dbReference>
<comment type="subcellular location">
    <subcellularLocation>
        <location evidence="1">Membrane</location>
        <topology evidence="1">Multi-pass membrane protein</topology>
    </subcellularLocation>
</comment>
<dbReference type="PROSITE" id="PS50920">
    <property type="entry name" value="SOLCAR"/>
    <property type="match status" value="3"/>
</dbReference>
<evidence type="ECO:0000256" key="7">
    <source>
        <dbReference type="ARBA" id="ARBA00023136"/>
    </source>
</evidence>
<name>A0ABP0IIQ3_9DINO</name>
<feature type="repeat" description="Solcar" evidence="8">
    <location>
        <begin position="8"/>
        <end position="89"/>
    </location>
</feature>
<dbReference type="PANTHER" id="PTHR45618">
    <property type="entry name" value="MITOCHONDRIAL DICARBOXYLATE CARRIER-RELATED"/>
    <property type="match status" value="1"/>
</dbReference>
<comment type="caution">
    <text evidence="10">The sequence shown here is derived from an EMBL/GenBank/DDBJ whole genome shotgun (WGS) entry which is preliminary data.</text>
</comment>
<feature type="repeat" description="Solcar" evidence="8">
    <location>
        <begin position="95"/>
        <end position="178"/>
    </location>
</feature>
<dbReference type="Pfam" id="PF00153">
    <property type="entry name" value="Mito_carr"/>
    <property type="match status" value="3"/>
</dbReference>
<keyword evidence="4 8" id="KW-0812">Transmembrane</keyword>
<dbReference type="InterPro" id="IPR018108">
    <property type="entry name" value="MCP_transmembrane"/>
</dbReference>
<organism evidence="10 11">
    <name type="scientific">Durusdinium trenchii</name>
    <dbReference type="NCBI Taxonomy" id="1381693"/>
    <lineage>
        <taxon>Eukaryota</taxon>
        <taxon>Sar</taxon>
        <taxon>Alveolata</taxon>
        <taxon>Dinophyceae</taxon>
        <taxon>Suessiales</taxon>
        <taxon>Symbiodiniaceae</taxon>
        <taxon>Durusdinium</taxon>
    </lineage>
</organism>
<sequence>MTAKECPHGIRMALVAASAATAEAVTFPIDFGKTRMQLHAGRQTFSGALASAVRKEGIGGVYAGIQPAIVRHLVYSSLRISLYEDLRKRLTRHFSNSASSALAGLLGGGIAQAVASPADRLKVMLVHEGGRDGMVSLLQRILREEGVKGLYRGVVVNVQRAALVNLGELSTYDQAKKLILKRSGLDDGLAVHTLSAFCSGFVASICATPADVVKSRVMAGQAHGVVACVKRPSEQLPTSTLSFDLRPLVSSENRRILRGIKQQVVGTALGWKVGEEGLWALWKGFFPNWGRLGPWQLAFWITYEHTRQAMGYGGF</sequence>
<accession>A0ABP0IIQ3</accession>
<gene>
    <name evidence="10" type="ORF">CCMP2556_LOCUS6875</name>
</gene>
<keyword evidence="11" id="KW-1185">Reference proteome</keyword>
<proteinExistence type="inferred from homology"/>
<evidence type="ECO:0000313" key="10">
    <source>
        <dbReference type="EMBL" id="CAK9002491.1"/>
    </source>
</evidence>
<evidence type="ECO:0000256" key="5">
    <source>
        <dbReference type="ARBA" id="ARBA00022737"/>
    </source>
</evidence>
<feature type="repeat" description="Solcar" evidence="8">
    <location>
        <begin position="187"/>
        <end position="309"/>
    </location>
</feature>
<keyword evidence="3 9" id="KW-0813">Transport</keyword>
<keyword evidence="6" id="KW-1133">Transmembrane helix</keyword>
<dbReference type="EMBL" id="CAXAMN010003014">
    <property type="protein sequence ID" value="CAK9002491.1"/>
    <property type="molecule type" value="Genomic_DNA"/>
</dbReference>
<evidence type="ECO:0000313" key="11">
    <source>
        <dbReference type="Proteomes" id="UP001642484"/>
    </source>
</evidence>
<evidence type="ECO:0000256" key="1">
    <source>
        <dbReference type="ARBA" id="ARBA00004141"/>
    </source>
</evidence>
<evidence type="ECO:0000256" key="8">
    <source>
        <dbReference type="PROSITE-ProRule" id="PRU00282"/>
    </source>
</evidence>
<dbReference type="InterPro" id="IPR050391">
    <property type="entry name" value="Mito_Metabolite_Transporter"/>
</dbReference>
<reference evidence="10 11" key="1">
    <citation type="submission" date="2024-02" db="EMBL/GenBank/DDBJ databases">
        <authorList>
            <person name="Chen Y."/>
            <person name="Shah S."/>
            <person name="Dougan E. K."/>
            <person name="Thang M."/>
            <person name="Chan C."/>
        </authorList>
    </citation>
    <scope>NUCLEOTIDE SEQUENCE [LARGE SCALE GENOMIC DNA]</scope>
</reference>
<protein>
    <submittedName>
        <fullName evidence="10">Uncharacterized protein</fullName>
    </submittedName>
</protein>
<keyword evidence="5" id="KW-0677">Repeat</keyword>
<evidence type="ECO:0000256" key="9">
    <source>
        <dbReference type="RuleBase" id="RU000488"/>
    </source>
</evidence>
<evidence type="ECO:0000256" key="2">
    <source>
        <dbReference type="ARBA" id="ARBA00006375"/>
    </source>
</evidence>
<dbReference type="Gene3D" id="1.50.40.10">
    <property type="entry name" value="Mitochondrial carrier domain"/>
    <property type="match status" value="1"/>
</dbReference>
<keyword evidence="7 8" id="KW-0472">Membrane</keyword>
<dbReference type="InterPro" id="IPR023395">
    <property type="entry name" value="MCP_dom_sf"/>
</dbReference>
<dbReference type="Proteomes" id="UP001642484">
    <property type="component" value="Unassembled WGS sequence"/>
</dbReference>
<evidence type="ECO:0000256" key="3">
    <source>
        <dbReference type="ARBA" id="ARBA00022448"/>
    </source>
</evidence>
<evidence type="ECO:0000256" key="4">
    <source>
        <dbReference type="ARBA" id="ARBA00022692"/>
    </source>
</evidence>